<name>A0A6N2N2L1_SALVM</name>
<protein>
    <submittedName>
        <fullName evidence="1">Uncharacterized protein</fullName>
    </submittedName>
</protein>
<gene>
    <name evidence="1" type="ORF">SVIM_LOCUS456327</name>
</gene>
<sequence length="59" mass="6846">MEIGGSCYMESSYTAEGWHRMCVRIKDGHSLPILDHFCNLARCIFQTFGGDWSASRYFY</sequence>
<dbReference type="EMBL" id="CAADRP010002096">
    <property type="protein sequence ID" value="VFU61103.1"/>
    <property type="molecule type" value="Genomic_DNA"/>
</dbReference>
<dbReference type="AlphaFoldDB" id="A0A6N2N2L1"/>
<organism evidence="1">
    <name type="scientific">Salix viminalis</name>
    <name type="common">Common osier</name>
    <name type="synonym">Basket willow</name>
    <dbReference type="NCBI Taxonomy" id="40686"/>
    <lineage>
        <taxon>Eukaryota</taxon>
        <taxon>Viridiplantae</taxon>
        <taxon>Streptophyta</taxon>
        <taxon>Embryophyta</taxon>
        <taxon>Tracheophyta</taxon>
        <taxon>Spermatophyta</taxon>
        <taxon>Magnoliopsida</taxon>
        <taxon>eudicotyledons</taxon>
        <taxon>Gunneridae</taxon>
        <taxon>Pentapetalae</taxon>
        <taxon>rosids</taxon>
        <taxon>fabids</taxon>
        <taxon>Malpighiales</taxon>
        <taxon>Salicaceae</taxon>
        <taxon>Saliceae</taxon>
        <taxon>Salix</taxon>
    </lineage>
</organism>
<accession>A0A6N2N2L1</accession>
<reference evidence="1" key="1">
    <citation type="submission" date="2019-03" db="EMBL/GenBank/DDBJ databases">
        <authorList>
            <person name="Mank J."/>
            <person name="Almeida P."/>
        </authorList>
    </citation>
    <scope>NUCLEOTIDE SEQUENCE</scope>
    <source>
        <strain evidence="1">78183</strain>
    </source>
</reference>
<evidence type="ECO:0000313" key="1">
    <source>
        <dbReference type="EMBL" id="VFU61103.1"/>
    </source>
</evidence>
<proteinExistence type="predicted"/>